<dbReference type="InterPro" id="IPR025287">
    <property type="entry name" value="WAK_GUB"/>
</dbReference>
<name>A0A8K0H264_9ROSA</name>
<evidence type="ECO:0000256" key="6">
    <source>
        <dbReference type="ARBA" id="ARBA00048679"/>
    </source>
</evidence>
<dbReference type="GO" id="GO:0030247">
    <property type="term" value="F:polysaccharide binding"/>
    <property type="evidence" value="ECO:0007669"/>
    <property type="project" value="InterPro"/>
</dbReference>
<evidence type="ECO:0000256" key="2">
    <source>
        <dbReference type="ARBA" id="ARBA00012513"/>
    </source>
</evidence>
<keyword evidence="11" id="KW-1185">Reference proteome</keyword>
<dbReference type="EMBL" id="VOIH02000006">
    <property type="protein sequence ID" value="KAF3444294.1"/>
    <property type="molecule type" value="Genomic_DNA"/>
</dbReference>
<dbReference type="PANTHER" id="PTHR33138:SF11">
    <property type="entry name" value="KINASE-LIKE PROTEIN"/>
    <property type="match status" value="1"/>
</dbReference>
<dbReference type="InterPro" id="IPR032872">
    <property type="entry name" value="WAK_assoc_C"/>
</dbReference>
<dbReference type="GO" id="GO:0004674">
    <property type="term" value="F:protein serine/threonine kinase activity"/>
    <property type="evidence" value="ECO:0007669"/>
    <property type="project" value="UniProtKB-EC"/>
</dbReference>
<keyword evidence="3 7" id="KW-0732">Signal</keyword>
<organism evidence="10 11">
    <name type="scientific">Rhamnella rubrinervis</name>
    <dbReference type="NCBI Taxonomy" id="2594499"/>
    <lineage>
        <taxon>Eukaryota</taxon>
        <taxon>Viridiplantae</taxon>
        <taxon>Streptophyta</taxon>
        <taxon>Embryophyta</taxon>
        <taxon>Tracheophyta</taxon>
        <taxon>Spermatophyta</taxon>
        <taxon>Magnoliopsida</taxon>
        <taxon>eudicotyledons</taxon>
        <taxon>Gunneridae</taxon>
        <taxon>Pentapetalae</taxon>
        <taxon>rosids</taxon>
        <taxon>fabids</taxon>
        <taxon>Rosales</taxon>
        <taxon>Rhamnaceae</taxon>
        <taxon>rhamnoid group</taxon>
        <taxon>Rhamneae</taxon>
        <taxon>Rhamnella</taxon>
    </lineage>
</organism>
<comment type="catalytic activity">
    <reaction evidence="5">
        <text>L-threonyl-[protein] + ATP = O-phospho-L-threonyl-[protein] + ADP + H(+)</text>
        <dbReference type="Rhea" id="RHEA:46608"/>
        <dbReference type="Rhea" id="RHEA-COMP:11060"/>
        <dbReference type="Rhea" id="RHEA-COMP:11605"/>
        <dbReference type="ChEBI" id="CHEBI:15378"/>
        <dbReference type="ChEBI" id="CHEBI:30013"/>
        <dbReference type="ChEBI" id="CHEBI:30616"/>
        <dbReference type="ChEBI" id="CHEBI:61977"/>
        <dbReference type="ChEBI" id="CHEBI:456216"/>
        <dbReference type="EC" id="2.7.11.1"/>
    </reaction>
</comment>
<evidence type="ECO:0000313" key="10">
    <source>
        <dbReference type="EMBL" id="KAF3444294.1"/>
    </source>
</evidence>
<evidence type="ECO:0000256" key="1">
    <source>
        <dbReference type="ARBA" id="ARBA00004167"/>
    </source>
</evidence>
<dbReference type="Proteomes" id="UP000796880">
    <property type="component" value="Unassembled WGS sequence"/>
</dbReference>
<dbReference type="Pfam" id="PF13947">
    <property type="entry name" value="GUB_WAK_bind"/>
    <property type="match status" value="1"/>
</dbReference>
<comment type="subcellular location">
    <subcellularLocation>
        <location evidence="1">Membrane</location>
        <topology evidence="1">Single-pass membrane protein</topology>
    </subcellularLocation>
</comment>
<proteinExistence type="predicted"/>
<dbReference type="OrthoDB" id="1507006at2759"/>
<feature type="domain" description="Wall-associated receptor kinase galacturonan-binding" evidence="8">
    <location>
        <begin position="38"/>
        <end position="102"/>
    </location>
</feature>
<evidence type="ECO:0000313" key="11">
    <source>
        <dbReference type="Proteomes" id="UP000796880"/>
    </source>
</evidence>
<dbReference type="AlphaFoldDB" id="A0A8K0H264"/>
<feature type="signal peptide" evidence="7">
    <location>
        <begin position="1"/>
        <end position="31"/>
    </location>
</feature>
<comment type="catalytic activity">
    <reaction evidence="6">
        <text>L-seryl-[protein] + ATP = O-phospho-L-seryl-[protein] + ADP + H(+)</text>
        <dbReference type="Rhea" id="RHEA:17989"/>
        <dbReference type="Rhea" id="RHEA-COMP:9863"/>
        <dbReference type="Rhea" id="RHEA-COMP:11604"/>
        <dbReference type="ChEBI" id="CHEBI:15378"/>
        <dbReference type="ChEBI" id="CHEBI:29999"/>
        <dbReference type="ChEBI" id="CHEBI:30616"/>
        <dbReference type="ChEBI" id="CHEBI:83421"/>
        <dbReference type="ChEBI" id="CHEBI:456216"/>
        <dbReference type="EC" id="2.7.11.1"/>
    </reaction>
</comment>
<protein>
    <recommendedName>
        <fullName evidence="2">non-specific serine/threonine protein kinase</fullName>
        <ecNumber evidence="2">2.7.11.1</ecNumber>
    </recommendedName>
</protein>
<feature type="chain" id="PRO_5035476842" description="non-specific serine/threonine protein kinase" evidence="7">
    <location>
        <begin position="32"/>
        <end position="282"/>
    </location>
</feature>
<dbReference type="EC" id="2.7.11.1" evidence="2"/>
<comment type="caution">
    <text evidence="10">The sequence shown here is derived from an EMBL/GenBank/DDBJ whole genome shotgun (WGS) entry which is preliminary data.</text>
</comment>
<sequence>MNSKLYQPHHHLLLLPFSLFLLFIKFLPCSSFDWYNNCRNRFNCGNITNIDYPFWGGGRPEGCGHPDLHLLCEGSQTKIHIKDVKYNVLAIDQDAQTLQISRDDFWDGLCSPKFPNTTFDPNQFEYSPIFGEITLFYDCAPDPPWKFSCPGRSAHKFGFIIIGVTTWTCKSNLKVGIRRSSFDHIMDPSAMLEALREGFEVKYKMVDMGLCGECTKSNGVCGYNWDTKQPNCYCAGHYVSTGKTCPLPSSPPTGQKADDEIGTIPNFFLSVLYFVFTFNFNF</sequence>
<evidence type="ECO:0000256" key="4">
    <source>
        <dbReference type="ARBA" id="ARBA00023180"/>
    </source>
</evidence>
<feature type="domain" description="Wall-associated receptor kinase C-terminal" evidence="9">
    <location>
        <begin position="168"/>
        <end position="236"/>
    </location>
</feature>
<dbReference type="Pfam" id="PF14380">
    <property type="entry name" value="WAK_assoc"/>
    <property type="match status" value="1"/>
</dbReference>
<gene>
    <name evidence="10" type="ORF">FNV43_RR13984</name>
</gene>
<reference evidence="10" key="1">
    <citation type="submission" date="2020-03" db="EMBL/GenBank/DDBJ databases">
        <title>A high-quality chromosome-level genome assembly of a woody plant with both climbing and erect habits, Rhamnella rubrinervis.</title>
        <authorList>
            <person name="Lu Z."/>
            <person name="Yang Y."/>
            <person name="Zhu X."/>
            <person name="Sun Y."/>
        </authorList>
    </citation>
    <scope>NUCLEOTIDE SEQUENCE</scope>
    <source>
        <strain evidence="10">BYM</strain>
        <tissue evidence="10">Leaf</tissue>
    </source>
</reference>
<dbReference type="GO" id="GO:0016020">
    <property type="term" value="C:membrane"/>
    <property type="evidence" value="ECO:0007669"/>
    <property type="project" value="UniProtKB-SubCell"/>
</dbReference>
<evidence type="ECO:0000256" key="3">
    <source>
        <dbReference type="ARBA" id="ARBA00022729"/>
    </source>
</evidence>
<accession>A0A8K0H264</accession>
<evidence type="ECO:0000259" key="9">
    <source>
        <dbReference type="Pfam" id="PF14380"/>
    </source>
</evidence>
<dbReference type="PANTHER" id="PTHR33138">
    <property type="entry name" value="OS01G0690200 PROTEIN"/>
    <property type="match status" value="1"/>
</dbReference>
<evidence type="ECO:0000256" key="5">
    <source>
        <dbReference type="ARBA" id="ARBA00047899"/>
    </source>
</evidence>
<evidence type="ECO:0000259" key="8">
    <source>
        <dbReference type="Pfam" id="PF13947"/>
    </source>
</evidence>
<keyword evidence="4" id="KW-0325">Glycoprotein</keyword>
<evidence type="ECO:0000256" key="7">
    <source>
        <dbReference type="SAM" id="SignalP"/>
    </source>
</evidence>